<keyword evidence="1" id="KW-1133">Transmembrane helix</keyword>
<dbReference type="InterPro" id="IPR025470">
    <property type="entry name" value="DUF4321"/>
</dbReference>
<proteinExistence type="predicted"/>
<dbReference type="Proteomes" id="UP000199182">
    <property type="component" value="Unassembled WGS sequence"/>
</dbReference>
<keyword evidence="1" id="KW-0472">Membrane</keyword>
<dbReference type="OrthoDB" id="1859408at2"/>
<dbReference type="Pfam" id="PF14209">
    <property type="entry name" value="DUF4321"/>
    <property type="match status" value="1"/>
</dbReference>
<evidence type="ECO:0000313" key="2">
    <source>
        <dbReference type="EMBL" id="SDN57661.1"/>
    </source>
</evidence>
<keyword evidence="1" id="KW-0812">Transmembrane</keyword>
<accession>A0A1H0CIP5</accession>
<feature type="transmembrane region" description="Helical" evidence="1">
    <location>
        <begin position="60"/>
        <end position="82"/>
    </location>
</feature>
<evidence type="ECO:0000256" key="1">
    <source>
        <dbReference type="SAM" id="Phobius"/>
    </source>
</evidence>
<sequence length="89" mass="9823">MKFKKTLVTLLLFVSAILLGDFIGRMTGGISALSWLGYTISFGIPVSQPFVLDLSVLKLALGFYLSINVAQIILLVFAIFLYKPLLKKL</sequence>
<gene>
    <name evidence="2" type="ORF">SAMN05192585_12338</name>
</gene>
<dbReference type="RefSeq" id="WP_092641155.1">
    <property type="nucleotide sequence ID" value="NZ_FNID01000023.1"/>
</dbReference>
<dbReference type="EMBL" id="FNID01000023">
    <property type="protein sequence ID" value="SDN57661.1"/>
    <property type="molecule type" value="Genomic_DNA"/>
</dbReference>
<reference evidence="2 3" key="1">
    <citation type="submission" date="2016-10" db="EMBL/GenBank/DDBJ databases">
        <authorList>
            <person name="de Groot N.N."/>
        </authorList>
    </citation>
    <scope>NUCLEOTIDE SEQUENCE [LARGE SCALE GENOMIC DNA]</scope>
    <source>
        <strain evidence="2 3">CGMCC 1.5012</strain>
    </source>
</reference>
<evidence type="ECO:0008006" key="4">
    <source>
        <dbReference type="Google" id="ProtNLM"/>
    </source>
</evidence>
<protein>
    <recommendedName>
        <fullName evidence="4">DUF4321 domain-containing protein</fullName>
    </recommendedName>
</protein>
<dbReference type="STRING" id="258515.SAMN05192585_12338"/>
<organism evidence="2 3">
    <name type="scientific">Acetanaerobacterium elongatum</name>
    <dbReference type="NCBI Taxonomy" id="258515"/>
    <lineage>
        <taxon>Bacteria</taxon>
        <taxon>Bacillati</taxon>
        <taxon>Bacillota</taxon>
        <taxon>Clostridia</taxon>
        <taxon>Eubacteriales</taxon>
        <taxon>Oscillospiraceae</taxon>
        <taxon>Acetanaerobacterium</taxon>
    </lineage>
</organism>
<evidence type="ECO:0000313" key="3">
    <source>
        <dbReference type="Proteomes" id="UP000199182"/>
    </source>
</evidence>
<name>A0A1H0CIP5_9FIRM</name>
<keyword evidence="3" id="KW-1185">Reference proteome</keyword>
<dbReference type="AlphaFoldDB" id="A0A1H0CIP5"/>